<evidence type="ECO:0000313" key="4">
    <source>
        <dbReference type="Proteomes" id="UP000521358"/>
    </source>
</evidence>
<accession>A0A7X6D7J3</accession>
<sequence>MSEPILVAFITLVGSGIGTIGGILASSKLTNHRLEQLEKKVEKHNNIVERTYKLEGQMREAEHDIMEMKGKK</sequence>
<proteinExistence type="predicted"/>
<protein>
    <submittedName>
        <fullName evidence="3">Uncharacterized protein</fullName>
    </submittedName>
</protein>
<evidence type="ECO:0000256" key="2">
    <source>
        <dbReference type="SAM" id="Phobius"/>
    </source>
</evidence>
<dbReference type="EMBL" id="JAAVMB010000003">
    <property type="protein sequence ID" value="NKC67172.1"/>
    <property type="molecule type" value="Genomic_DNA"/>
</dbReference>
<dbReference type="AlphaFoldDB" id="A0A7X6D7J3"/>
<evidence type="ECO:0000313" key="3">
    <source>
        <dbReference type="EMBL" id="NKC67172.1"/>
    </source>
</evidence>
<dbReference type="Proteomes" id="UP000521358">
    <property type="component" value="Unassembled WGS sequence"/>
</dbReference>
<reference evidence="3 4" key="1">
    <citation type="submission" date="2020-03" db="EMBL/GenBank/DDBJ databases">
        <title>Bacterial samples isolated from urine from healthy bovine heifers (Gyr breed).</title>
        <authorList>
            <person name="Giannattasio-Ferraz S."/>
            <person name="Maskeri L."/>
            <person name="Penido A."/>
            <person name="Barbosa-Stancioli E.F."/>
            <person name="Putonti C."/>
        </authorList>
    </citation>
    <scope>NUCLEOTIDE SEQUENCE [LARGE SCALE GENOMIC DNA]</scope>
    <source>
        <strain evidence="3 4">UFMG-H7</strain>
    </source>
</reference>
<comment type="caution">
    <text evidence="3">The sequence shown here is derived from an EMBL/GenBank/DDBJ whole genome shotgun (WGS) entry which is preliminary data.</text>
</comment>
<name>A0A7X6D7J3_9ENTE</name>
<keyword evidence="2" id="KW-1133">Transmembrane helix</keyword>
<organism evidence="3 4">
    <name type="scientific">Vagococcus fluvialis</name>
    <dbReference type="NCBI Taxonomy" id="2738"/>
    <lineage>
        <taxon>Bacteria</taxon>
        <taxon>Bacillati</taxon>
        <taxon>Bacillota</taxon>
        <taxon>Bacilli</taxon>
        <taxon>Lactobacillales</taxon>
        <taxon>Enterococcaceae</taxon>
        <taxon>Vagococcus</taxon>
    </lineage>
</organism>
<feature type="coiled-coil region" evidence="1">
    <location>
        <begin position="27"/>
        <end position="54"/>
    </location>
</feature>
<keyword evidence="2" id="KW-0472">Membrane</keyword>
<evidence type="ECO:0000256" key="1">
    <source>
        <dbReference type="SAM" id="Coils"/>
    </source>
</evidence>
<gene>
    <name evidence="3" type="ORF">HED35_03645</name>
</gene>
<dbReference type="RefSeq" id="WP_167806430.1">
    <property type="nucleotide sequence ID" value="NZ_JAAVMB010000003.1"/>
</dbReference>
<keyword evidence="1" id="KW-0175">Coiled coil</keyword>
<feature type="transmembrane region" description="Helical" evidence="2">
    <location>
        <begin position="6"/>
        <end position="25"/>
    </location>
</feature>
<keyword evidence="2" id="KW-0812">Transmembrane</keyword>